<dbReference type="EMBL" id="OZ019898">
    <property type="protein sequence ID" value="CAK9229244.1"/>
    <property type="molecule type" value="Genomic_DNA"/>
</dbReference>
<dbReference type="SUPFAM" id="SSF101941">
    <property type="entry name" value="NAC domain"/>
    <property type="match status" value="1"/>
</dbReference>
<dbReference type="InterPro" id="IPR036093">
    <property type="entry name" value="NAC_dom_sf"/>
</dbReference>
<sequence>MGRRRVPPGFRFHPTDEELVAYYLKRKVSGRSMEADVIAVVDLYKCEPWDLPDKSCITSHDQEWYFFSPRDKKYPNGSRTNRATEAGYWKATGKDRVVKSASRSIGMKKTLVFYRGRAPNGKRTDWVMHEYRIEEEEVSGFQDAYVLARVFKKSGPGPKNGEQYGGVFIEEEYQSPSPQQEDSVVDFPVEEESEVPFSEPAAAATATTTTTTSLLESALPAVKNETMSEDTSVFNPATAVPETLSKMAPDYQKHDMSSVLCVDTPALPTTSEDVVVTTPDNSAHDGVVTEGVTTPSSSSLDFDYSVLQSWFDAGRSPPATPQLGDDINESVVKPFDSSPGHHSEYSLQKLQTPVSPETSDTGPDASEQNSKRLEVLLHKLGSFPALPALAAEYSQAGAASSSFSSIPLCWFLLLRGVWRVVQLMSDAILHTILRSYVNTYNYCC</sequence>
<keyword evidence="3" id="KW-0539">Nucleus</keyword>
<feature type="region of interest" description="Disordered" evidence="4">
    <location>
        <begin position="316"/>
        <end position="368"/>
    </location>
</feature>
<dbReference type="PANTHER" id="PTHR31744:SF210">
    <property type="entry name" value="NAC DOMAIN-CONTAINING PROTEIN 86-LIKE"/>
    <property type="match status" value="1"/>
</dbReference>
<gene>
    <name evidence="6" type="ORF">CSSPTR1EN2_LOCUS19636</name>
</gene>
<proteinExistence type="predicted"/>
<feature type="domain" description="NAC" evidence="5">
    <location>
        <begin position="6"/>
        <end position="153"/>
    </location>
</feature>
<evidence type="ECO:0000256" key="4">
    <source>
        <dbReference type="SAM" id="MobiDB-lite"/>
    </source>
</evidence>
<evidence type="ECO:0000256" key="1">
    <source>
        <dbReference type="ARBA" id="ARBA00023015"/>
    </source>
</evidence>
<name>A0ABP0UT24_9BRYO</name>
<reference evidence="6" key="1">
    <citation type="submission" date="2024-02" db="EMBL/GenBank/DDBJ databases">
        <authorList>
            <consortium name="ELIXIR-Norway"/>
            <consortium name="Elixir Norway"/>
        </authorList>
    </citation>
    <scope>NUCLEOTIDE SEQUENCE</scope>
</reference>
<feature type="compositionally biased region" description="Polar residues" evidence="4">
    <location>
        <begin position="345"/>
        <end position="361"/>
    </location>
</feature>
<protein>
    <recommendedName>
        <fullName evidence="5">NAC domain-containing protein</fullName>
    </recommendedName>
</protein>
<keyword evidence="7" id="KW-1185">Reference proteome</keyword>
<dbReference type="Pfam" id="PF02365">
    <property type="entry name" value="NAM"/>
    <property type="match status" value="1"/>
</dbReference>
<dbReference type="PROSITE" id="PS51005">
    <property type="entry name" value="NAC"/>
    <property type="match status" value="1"/>
</dbReference>
<evidence type="ECO:0000256" key="2">
    <source>
        <dbReference type="ARBA" id="ARBA00023163"/>
    </source>
</evidence>
<evidence type="ECO:0000313" key="7">
    <source>
        <dbReference type="Proteomes" id="UP001497512"/>
    </source>
</evidence>
<keyword evidence="1" id="KW-0805">Transcription regulation</keyword>
<keyword evidence="2" id="KW-0804">Transcription</keyword>
<evidence type="ECO:0000256" key="3">
    <source>
        <dbReference type="ARBA" id="ARBA00023242"/>
    </source>
</evidence>
<feature type="compositionally biased region" description="Low complexity" evidence="4">
    <location>
        <begin position="195"/>
        <end position="210"/>
    </location>
</feature>
<organism evidence="6 7">
    <name type="scientific">Sphagnum troendelagicum</name>
    <dbReference type="NCBI Taxonomy" id="128251"/>
    <lineage>
        <taxon>Eukaryota</taxon>
        <taxon>Viridiplantae</taxon>
        <taxon>Streptophyta</taxon>
        <taxon>Embryophyta</taxon>
        <taxon>Bryophyta</taxon>
        <taxon>Sphagnophytina</taxon>
        <taxon>Sphagnopsida</taxon>
        <taxon>Sphagnales</taxon>
        <taxon>Sphagnaceae</taxon>
        <taxon>Sphagnum</taxon>
    </lineage>
</organism>
<dbReference type="Gene3D" id="2.170.150.80">
    <property type="entry name" value="NAC domain"/>
    <property type="match status" value="1"/>
</dbReference>
<accession>A0ABP0UT24</accession>
<dbReference type="InterPro" id="IPR003441">
    <property type="entry name" value="NAC-dom"/>
</dbReference>
<feature type="region of interest" description="Disordered" evidence="4">
    <location>
        <begin position="278"/>
        <end position="298"/>
    </location>
</feature>
<dbReference type="Proteomes" id="UP001497512">
    <property type="component" value="Chromosome 6"/>
</dbReference>
<evidence type="ECO:0000313" key="6">
    <source>
        <dbReference type="EMBL" id="CAK9229244.1"/>
    </source>
</evidence>
<evidence type="ECO:0000259" key="5">
    <source>
        <dbReference type="PROSITE" id="PS51005"/>
    </source>
</evidence>
<feature type="region of interest" description="Disordered" evidence="4">
    <location>
        <begin position="189"/>
        <end position="210"/>
    </location>
</feature>
<dbReference type="PANTHER" id="PTHR31744">
    <property type="entry name" value="PROTEIN CUP-SHAPED COTYLEDON 2-RELATED"/>
    <property type="match status" value="1"/>
</dbReference>